<accession>A0AAV7TBI2</accession>
<dbReference type="EMBL" id="JANPWB010000007">
    <property type="protein sequence ID" value="KAJ1173877.1"/>
    <property type="molecule type" value="Genomic_DNA"/>
</dbReference>
<dbReference type="Proteomes" id="UP001066276">
    <property type="component" value="Chromosome 4_1"/>
</dbReference>
<keyword evidence="2" id="KW-1185">Reference proteome</keyword>
<dbReference type="AlphaFoldDB" id="A0AAV7TBI2"/>
<reference evidence="1" key="1">
    <citation type="journal article" date="2022" name="bioRxiv">
        <title>Sequencing and chromosome-scale assembly of the giantPleurodeles waltlgenome.</title>
        <authorList>
            <person name="Brown T."/>
            <person name="Elewa A."/>
            <person name="Iarovenko S."/>
            <person name="Subramanian E."/>
            <person name="Araus A.J."/>
            <person name="Petzold A."/>
            <person name="Susuki M."/>
            <person name="Suzuki K.-i.T."/>
            <person name="Hayashi T."/>
            <person name="Toyoda A."/>
            <person name="Oliveira C."/>
            <person name="Osipova E."/>
            <person name="Leigh N.D."/>
            <person name="Simon A."/>
            <person name="Yun M.H."/>
        </authorList>
    </citation>
    <scope>NUCLEOTIDE SEQUENCE</scope>
    <source>
        <strain evidence="1">20211129_DDA</strain>
        <tissue evidence="1">Liver</tissue>
    </source>
</reference>
<proteinExistence type="predicted"/>
<sequence length="160" mass="18486">MRIVKHCVFRYRPASHWLMRPVFWVTACSTARGSILLQALNVFTMFDSDGVHSGGDCSTLQEKAMKALKIREGRGDEDVTRKLGSRHSIQLSCVQRDVGKLTAQQQWERGRKMKELRYRGATVQFRFSAVLKMMWRDEMSNVREVEEADELLKQSNVFTA</sequence>
<evidence type="ECO:0000313" key="1">
    <source>
        <dbReference type="EMBL" id="KAJ1173877.1"/>
    </source>
</evidence>
<organism evidence="1 2">
    <name type="scientific">Pleurodeles waltl</name>
    <name type="common">Iberian ribbed newt</name>
    <dbReference type="NCBI Taxonomy" id="8319"/>
    <lineage>
        <taxon>Eukaryota</taxon>
        <taxon>Metazoa</taxon>
        <taxon>Chordata</taxon>
        <taxon>Craniata</taxon>
        <taxon>Vertebrata</taxon>
        <taxon>Euteleostomi</taxon>
        <taxon>Amphibia</taxon>
        <taxon>Batrachia</taxon>
        <taxon>Caudata</taxon>
        <taxon>Salamandroidea</taxon>
        <taxon>Salamandridae</taxon>
        <taxon>Pleurodelinae</taxon>
        <taxon>Pleurodeles</taxon>
    </lineage>
</organism>
<name>A0AAV7TBI2_PLEWA</name>
<protein>
    <submittedName>
        <fullName evidence="1">Uncharacterized protein</fullName>
    </submittedName>
</protein>
<evidence type="ECO:0000313" key="2">
    <source>
        <dbReference type="Proteomes" id="UP001066276"/>
    </source>
</evidence>
<comment type="caution">
    <text evidence="1">The sequence shown here is derived from an EMBL/GenBank/DDBJ whole genome shotgun (WGS) entry which is preliminary data.</text>
</comment>
<gene>
    <name evidence="1" type="ORF">NDU88_005702</name>
</gene>